<dbReference type="SUPFAM" id="SSF160240">
    <property type="entry name" value="Cation efflux protein cytoplasmic domain-like"/>
    <property type="match status" value="1"/>
</dbReference>
<dbReference type="Gene3D" id="3.40.630.30">
    <property type="match status" value="1"/>
</dbReference>
<dbReference type="Pfam" id="PF01545">
    <property type="entry name" value="Cation_efflux"/>
    <property type="match status" value="1"/>
</dbReference>
<dbReference type="InterPro" id="IPR000182">
    <property type="entry name" value="GNAT_dom"/>
</dbReference>
<dbReference type="GO" id="GO:0016747">
    <property type="term" value="F:acyltransferase activity, transferring groups other than amino-acyl groups"/>
    <property type="evidence" value="ECO:0007669"/>
    <property type="project" value="InterPro"/>
</dbReference>
<evidence type="ECO:0000256" key="6">
    <source>
        <dbReference type="ARBA" id="ARBA00023136"/>
    </source>
</evidence>
<dbReference type="HOGENOM" id="CLU_013430_3_5_0"/>
<dbReference type="AlphaFoldDB" id="D1AL66"/>
<dbReference type="InterPro" id="IPR002524">
    <property type="entry name" value="Cation_efflux"/>
</dbReference>
<reference evidence="10" key="1">
    <citation type="submission" date="2009-09" db="EMBL/GenBank/DDBJ databases">
        <title>The complete chromosome of Sebaldella termitidis ATCC 33386.</title>
        <authorList>
            <consortium name="US DOE Joint Genome Institute (JGI-PGF)"/>
            <person name="Lucas S."/>
            <person name="Copeland A."/>
            <person name="Lapidus A."/>
            <person name="Glavina del Rio T."/>
            <person name="Dalin E."/>
            <person name="Tice H."/>
            <person name="Bruce D."/>
            <person name="Goodwin L."/>
            <person name="Pitluck S."/>
            <person name="Kyrpides N."/>
            <person name="Mavromatis K."/>
            <person name="Ivanova N."/>
            <person name="Mikhailova N."/>
            <person name="Sims D."/>
            <person name="Meincke L."/>
            <person name="Brettin T."/>
            <person name="Detter J.C."/>
            <person name="Han C."/>
            <person name="Larimer F."/>
            <person name="Land M."/>
            <person name="Hauser L."/>
            <person name="Markowitz V."/>
            <person name="Cheng J.F."/>
            <person name="Hugenholtz P."/>
            <person name="Woyke T."/>
            <person name="Wu D."/>
            <person name="Eisen J.A."/>
        </authorList>
    </citation>
    <scope>NUCLEOTIDE SEQUENCE [LARGE SCALE GENOMIC DNA]</scope>
    <source>
        <strain evidence="10">ATCC 33386 / NCTC 11300</strain>
    </source>
</reference>
<dbReference type="PROSITE" id="PS51186">
    <property type="entry name" value="GNAT"/>
    <property type="match status" value="1"/>
</dbReference>
<comment type="subcellular location">
    <subcellularLocation>
        <location evidence="1">Membrane</location>
        <topology evidence="1">Multi-pass membrane protein</topology>
    </subcellularLocation>
</comment>
<organism evidence="9 10">
    <name type="scientific">Sebaldella termitidis (strain ATCC 33386 / NCTC 11300)</name>
    <dbReference type="NCBI Taxonomy" id="526218"/>
    <lineage>
        <taxon>Bacteria</taxon>
        <taxon>Fusobacteriati</taxon>
        <taxon>Fusobacteriota</taxon>
        <taxon>Fusobacteriia</taxon>
        <taxon>Fusobacteriales</taxon>
        <taxon>Leptotrichiaceae</taxon>
        <taxon>Sebaldella</taxon>
    </lineage>
</organism>
<dbReference type="STRING" id="526218.Sterm_2356"/>
<dbReference type="Proteomes" id="UP000000845">
    <property type="component" value="Chromosome"/>
</dbReference>
<dbReference type="SUPFAM" id="SSF55729">
    <property type="entry name" value="Acyl-CoA N-acyltransferases (Nat)"/>
    <property type="match status" value="1"/>
</dbReference>
<feature type="transmembrane region" description="Helical" evidence="7">
    <location>
        <begin position="129"/>
        <end position="153"/>
    </location>
</feature>
<dbReference type="CDD" id="cd04301">
    <property type="entry name" value="NAT_SF"/>
    <property type="match status" value="1"/>
</dbReference>
<dbReference type="InterPro" id="IPR027469">
    <property type="entry name" value="Cation_efflux_TMD_sf"/>
</dbReference>
<evidence type="ECO:0000313" key="10">
    <source>
        <dbReference type="Proteomes" id="UP000000845"/>
    </source>
</evidence>
<dbReference type="Gene3D" id="3.30.70.1350">
    <property type="entry name" value="Cation efflux protein, cytoplasmic domain"/>
    <property type="match status" value="1"/>
</dbReference>
<dbReference type="KEGG" id="str:Sterm_2356"/>
<dbReference type="PANTHER" id="PTHR43840:SF15">
    <property type="entry name" value="MITOCHONDRIAL METAL TRANSPORTER 1-RELATED"/>
    <property type="match status" value="1"/>
</dbReference>
<dbReference type="RefSeq" id="WP_012861803.1">
    <property type="nucleotide sequence ID" value="NC_013517.1"/>
</dbReference>
<dbReference type="NCBIfam" id="TIGR01297">
    <property type="entry name" value="CDF"/>
    <property type="match status" value="1"/>
</dbReference>
<dbReference type="EMBL" id="CP001739">
    <property type="protein sequence ID" value="ACZ09209.1"/>
    <property type="molecule type" value="Genomic_DNA"/>
</dbReference>
<evidence type="ECO:0000256" key="1">
    <source>
        <dbReference type="ARBA" id="ARBA00004141"/>
    </source>
</evidence>
<name>D1AL66_SEBTE</name>
<feature type="domain" description="N-acetyltransferase" evidence="8">
    <location>
        <begin position="1"/>
        <end position="126"/>
    </location>
</feature>
<sequence>MDIIKLKEDEIEKLDELKKLDDEFEIPKTEEEYFIINDRDMEMGYAVLEMNEIPVLKRIFIREGYRNTGYGTKLLKYIINWLRSKDYDELIVLDHKNSNKFLERLKFVRNGDAYIRNGLSIKRKKEKKAMLVIIFNLFINIILASLRIVFGYMGNSTALIADGVNSLTDCVSNTIAVVGLKAGSKPEDEHHPFGHGKMESIMSIIIGTLIIVAASNILYENVMKLFRGEVSTQPPALLIGVSIISLIIKAGQFIFIKRNGERLNNTLLLALSKDYKSDFIISTSVVIGIFLSRQVSPMVDSVLGIAVILYIIKEGYGIIRDNSLELLDTQDKEFLEKVYNEVIREKGVENAHDFHMSKSGENIYLFMDIRVNKNMLVIEAHDLSHEISNKLKLKYKNLKDVIIHVEPVY</sequence>
<dbReference type="InterPro" id="IPR036837">
    <property type="entry name" value="Cation_efflux_CTD_sf"/>
</dbReference>
<reference evidence="9 10" key="2">
    <citation type="journal article" date="2010" name="Stand. Genomic Sci.">
        <title>Complete genome sequence of Sebaldella termitidis type strain (NCTC 11300).</title>
        <authorList>
            <person name="Harmon-Smith M."/>
            <person name="Celia L."/>
            <person name="Chertkov O."/>
            <person name="Lapidus A."/>
            <person name="Copeland A."/>
            <person name="Glavina Del Rio T."/>
            <person name="Nolan M."/>
            <person name="Lucas S."/>
            <person name="Tice H."/>
            <person name="Cheng J.F."/>
            <person name="Han C."/>
            <person name="Detter J.C."/>
            <person name="Bruce D."/>
            <person name="Goodwin L."/>
            <person name="Pitluck S."/>
            <person name="Pati A."/>
            <person name="Liolios K."/>
            <person name="Ivanova N."/>
            <person name="Mavromatis K."/>
            <person name="Mikhailova N."/>
            <person name="Chen A."/>
            <person name="Palaniappan K."/>
            <person name="Land M."/>
            <person name="Hauser L."/>
            <person name="Chang Y.J."/>
            <person name="Jeffries C.D."/>
            <person name="Brettin T."/>
            <person name="Goker M."/>
            <person name="Beck B."/>
            <person name="Bristow J."/>
            <person name="Eisen J.A."/>
            <person name="Markowitz V."/>
            <person name="Hugenholtz P."/>
            <person name="Kyrpides N.C."/>
            <person name="Klenk H.P."/>
            <person name="Chen F."/>
        </authorList>
    </citation>
    <scope>NUCLEOTIDE SEQUENCE [LARGE SCALE GENOMIC DNA]</scope>
    <source>
        <strain evidence="10">ATCC 33386 / NCTC 11300</strain>
    </source>
</reference>
<dbReference type="Gene3D" id="1.20.1510.10">
    <property type="entry name" value="Cation efflux protein transmembrane domain"/>
    <property type="match status" value="1"/>
</dbReference>
<dbReference type="GO" id="GO:0016020">
    <property type="term" value="C:membrane"/>
    <property type="evidence" value="ECO:0007669"/>
    <property type="project" value="UniProtKB-SubCell"/>
</dbReference>
<feature type="transmembrane region" description="Helical" evidence="7">
    <location>
        <begin position="201"/>
        <end position="219"/>
    </location>
</feature>
<dbReference type="GO" id="GO:0008324">
    <property type="term" value="F:monoatomic cation transmembrane transporter activity"/>
    <property type="evidence" value="ECO:0007669"/>
    <property type="project" value="InterPro"/>
</dbReference>
<dbReference type="Pfam" id="PF13673">
    <property type="entry name" value="Acetyltransf_10"/>
    <property type="match status" value="1"/>
</dbReference>
<evidence type="ECO:0000256" key="2">
    <source>
        <dbReference type="ARBA" id="ARBA00008114"/>
    </source>
</evidence>
<dbReference type="eggNOG" id="COG0454">
    <property type="taxonomic scope" value="Bacteria"/>
</dbReference>
<keyword evidence="10" id="KW-1185">Reference proteome</keyword>
<evidence type="ECO:0000256" key="3">
    <source>
        <dbReference type="ARBA" id="ARBA00022448"/>
    </source>
</evidence>
<evidence type="ECO:0000259" key="8">
    <source>
        <dbReference type="PROSITE" id="PS51186"/>
    </source>
</evidence>
<dbReference type="InterPro" id="IPR058533">
    <property type="entry name" value="Cation_efflux_TM"/>
</dbReference>
<dbReference type="Pfam" id="PF16916">
    <property type="entry name" value="ZT_dimer"/>
    <property type="match status" value="1"/>
</dbReference>
<dbReference type="eggNOG" id="COG0053">
    <property type="taxonomic scope" value="Bacteria"/>
</dbReference>
<evidence type="ECO:0000256" key="5">
    <source>
        <dbReference type="ARBA" id="ARBA00022989"/>
    </source>
</evidence>
<keyword evidence="6 7" id="KW-0472">Membrane</keyword>
<proteinExistence type="inferred from homology"/>
<dbReference type="InterPro" id="IPR027470">
    <property type="entry name" value="Cation_efflux_CTD"/>
</dbReference>
<dbReference type="PANTHER" id="PTHR43840">
    <property type="entry name" value="MITOCHONDRIAL METAL TRANSPORTER 1-RELATED"/>
    <property type="match status" value="1"/>
</dbReference>
<feature type="transmembrane region" description="Helical" evidence="7">
    <location>
        <begin position="235"/>
        <end position="256"/>
    </location>
</feature>
<keyword evidence="3" id="KW-0813">Transport</keyword>
<comment type="similarity">
    <text evidence="2">Belongs to the cation diffusion facilitator (CDF) transporter (TC 2.A.4) family.</text>
</comment>
<protein>
    <submittedName>
        <fullName evidence="9">Cation diffusion facilitator family transporter</fullName>
    </submittedName>
</protein>
<evidence type="ECO:0000313" key="9">
    <source>
        <dbReference type="EMBL" id="ACZ09209.1"/>
    </source>
</evidence>
<gene>
    <name evidence="9" type="ordered locus">Sterm_2356</name>
</gene>
<evidence type="ECO:0000256" key="4">
    <source>
        <dbReference type="ARBA" id="ARBA00022692"/>
    </source>
</evidence>
<keyword evidence="4 7" id="KW-0812">Transmembrane</keyword>
<dbReference type="SUPFAM" id="SSF161111">
    <property type="entry name" value="Cation efflux protein transmembrane domain-like"/>
    <property type="match status" value="1"/>
</dbReference>
<accession>D1AL66</accession>
<dbReference type="FunFam" id="1.20.1510.10:FF:000006">
    <property type="entry name" value="Divalent cation efflux transporter"/>
    <property type="match status" value="1"/>
</dbReference>
<evidence type="ECO:0000256" key="7">
    <source>
        <dbReference type="SAM" id="Phobius"/>
    </source>
</evidence>
<dbReference type="InterPro" id="IPR050291">
    <property type="entry name" value="CDF_Transporter"/>
</dbReference>
<dbReference type="InterPro" id="IPR016181">
    <property type="entry name" value="Acyl_CoA_acyltransferase"/>
</dbReference>
<keyword evidence="5 7" id="KW-1133">Transmembrane helix</keyword>